<dbReference type="EMBL" id="FLQS01000006">
    <property type="protein sequence ID" value="SBS72711.1"/>
    <property type="molecule type" value="Genomic_DNA"/>
</dbReference>
<dbReference type="Gene3D" id="2.60.40.1180">
    <property type="entry name" value="Golgi alpha-mannosidase II"/>
    <property type="match status" value="1"/>
</dbReference>
<organism evidence="3">
    <name type="scientific">uncultured Mycobacterium sp</name>
    <dbReference type="NCBI Taxonomy" id="171292"/>
    <lineage>
        <taxon>Bacteria</taxon>
        <taxon>Bacillati</taxon>
        <taxon>Actinomycetota</taxon>
        <taxon>Actinomycetes</taxon>
        <taxon>Mycobacteriales</taxon>
        <taxon>Mycobacteriaceae</taxon>
        <taxon>Mycobacterium</taxon>
        <taxon>environmental samples</taxon>
    </lineage>
</organism>
<gene>
    <name evidence="3" type="ORF">MHPYR_140120</name>
</gene>
<reference evidence="3" key="1">
    <citation type="submission" date="2016-03" db="EMBL/GenBank/DDBJ databases">
        <authorList>
            <person name="Ploux O."/>
        </authorList>
    </citation>
    <scope>NUCLEOTIDE SEQUENCE</scope>
    <source>
        <strain evidence="3">UC10</strain>
    </source>
</reference>
<dbReference type="InterPro" id="IPR013780">
    <property type="entry name" value="Glyco_hydro_b"/>
</dbReference>
<dbReference type="AlphaFoldDB" id="A0A1Y5P9B1"/>
<accession>A0A1Y5P9B1</accession>
<dbReference type="SUPFAM" id="SSF51011">
    <property type="entry name" value="Glycosyl hydrolase domain"/>
    <property type="match status" value="1"/>
</dbReference>
<feature type="domain" description="Alpha galactosidase C-terminal" evidence="2">
    <location>
        <begin position="16"/>
        <end position="58"/>
    </location>
</feature>
<protein>
    <recommendedName>
        <fullName evidence="2">Alpha galactosidase C-terminal domain-containing protein</fullName>
    </recommendedName>
</protein>
<evidence type="ECO:0000259" key="2">
    <source>
        <dbReference type="Pfam" id="PF17801"/>
    </source>
</evidence>
<name>A0A1Y5P9B1_9MYCO</name>
<feature type="chain" id="PRO_5013187197" description="Alpha galactosidase C-terminal domain-containing protein" evidence="1">
    <location>
        <begin position="24"/>
        <end position="63"/>
    </location>
</feature>
<dbReference type="Pfam" id="PF17801">
    <property type="entry name" value="Melibiase_C"/>
    <property type="match status" value="1"/>
</dbReference>
<sequence length="63" mass="6591">MRRLSAILGCLVLAATAVGLPSAACYRARDLWNHTDSTTTGELRSGPVAPHASVVVRVEPDCG</sequence>
<evidence type="ECO:0000313" key="3">
    <source>
        <dbReference type="EMBL" id="SBS72711.1"/>
    </source>
</evidence>
<keyword evidence="1" id="KW-0732">Signal</keyword>
<proteinExistence type="predicted"/>
<evidence type="ECO:0000256" key="1">
    <source>
        <dbReference type="SAM" id="SignalP"/>
    </source>
</evidence>
<dbReference type="InterPro" id="IPR041233">
    <property type="entry name" value="Melibiase_C"/>
</dbReference>
<feature type="signal peptide" evidence="1">
    <location>
        <begin position="1"/>
        <end position="23"/>
    </location>
</feature>